<dbReference type="CDD" id="cd02020">
    <property type="entry name" value="CMPK"/>
    <property type="match status" value="1"/>
</dbReference>
<dbReference type="Gene3D" id="3.40.50.300">
    <property type="entry name" value="P-loop containing nucleotide triphosphate hydrolases"/>
    <property type="match status" value="1"/>
</dbReference>
<comment type="catalytic activity">
    <reaction evidence="7 8">
        <text>CMP + ATP = CDP + ADP</text>
        <dbReference type="Rhea" id="RHEA:11600"/>
        <dbReference type="ChEBI" id="CHEBI:30616"/>
        <dbReference type="ChEBI" id="CHEBI:58069"/>
        <dbReference type="ChEBI" id="CHEBI:60377"/>
        <dbReference type="ChEBI" id="CHEBI:456216"/>
        <dbReference type="EC" id="2.7.4.25"/>
    </reaction>
</comment>
<evidence type="ECO:0000256" key="4">
    <source>
        <dbReference type="ARBA" id="ARBA00022777"/>
    </source>
</evidence>
<comment type="similarity">
    <text evidence="1 8">Belongs to the cytidylate kinase family. Type 1 subfamily.</text>
</comment>
<dbReference type="SUPFAM" id="SSF52540">
    <property type="entry name" value="P-loop containing nucleoside triphosphate hydrolases"/>
    <property type="match status" value="1"/>
</dbReference>
<accession>A0A858U4H2</accession>
<evidence type="ECO:0000256" key="8">
    <source>
        <dbReference type="HAMAP-Rule" id="MF_00238"/>
    </source>
</evidence>
<evidence type="ECO:0000256" key="5">
    <source>
        <dbReference type="ARBA" id="ARBA00022840"/>
    </source>
</evidence>
<evidence type="ECO:0000259" key="9">
    <source>
        <dbReference type="Pfam" id="PF02224"/>
    </source>
</evidence>
<name>A0A858U4H2_9MOLU</name>
<dbReference type="Pfam" id="PF02224">
    <property type="entry name" value="Cytidylate_kin"/>
    <property type="match status" value="1"/>
</dbReference>
<dbReference type="InterPro" id="IPR011994">
    <property type="entry name" value="Cytidylate_kinase_dom"/>
</dbReference>
<keyword evidence="11" id="KW-1185">Reference proteome</keyword>
<dbReference type="HAMAP" id="MF_00238">
    <property type="entry name" value="Cytidyl_kinase_type1"/>
    <property type="match status" value="1"/>
</dbReference>
<reference evidence="10 11" key="1">
    <citation type="submission" date="2020-04" db="EMBL/GenBank/DDBJ databases">
        <title>Novel Mycoplasma species detected in Phocoena phocoena (harbor porpoise) from the USA.</title>
        <authorList>
            <person name="Volokhov D.V."/>
        </authorList>
    </citation>
    <scope>NUCLEOTIDE SEQUENCE [LARGE SCALE GENOMIC DNA]</scope>
    <source>
        <strain evidence="10 11">Phocoena C-264-GEN</strain>
    </source>
</reference>
<sequence length="222" mass="25665">MKKRINIAIDGPSGVGKSSVAQLLAKHFGYFFISSGSLYRLTALLALRNNIDTKNEEAVSKLWRFEDVKIDEKENWYFKEENVTKQLRLDEVSQEASNVAVHPKIRKRVVNFLQWYSKSYPGLIIDGRDATYKILPDAELKIFLWADANIRAQRRVEQNKELGLISDYDIVLKQIKERDEQDMNREKDPLICSEGSIKIDSSNLTIEQVYEVIKKLAQERIG</sequence>
<evidence type="ECO:0000256" key="1">
    <source>
        <dbReference type="ARBA" id="ARBA00009427"/>
    </source>
</evidence>
<dbReference type="GO" id="GO:0005737">
    <property type="term" value="C:cytoplasm"/>
    <property type="evidence" value="ECO:0007669"/>
    <property type="project" value="UniProtKB-SubCell"/>
</dbReference>
<keyword evidence="5 8" id="KW-0067">ATP-binding</keyword>
<dbReference type="KEGG" id="mphe:HGG69_01420"/>
<dbReference type="InterPro" id="IPR027417">
    <property type="entry name" value="P-loop_NTPase"/>
</dbReference>
<dbReference type="GO" id="GO:0036431">
    <property type="term" value="F:dCMP kinase activity"/>
    <property type="evidence" value="ECO:0007669"/>
    <property type="project" value="InterPro"/>
</dbReference>
<keyword evidence="8" id="KW-0963">Cytoplasm</keyword>
<evidence type="ECO:0000256" key="3">
    <source>
        <dbReference type="ARBA" id="ARBA00022741"/>
    </source>
</evidence>
<dbReference type="AlphaFoldDB" id="A0A858U4H2"/>
<evidence type="ECO:0000313" key="10">
    <source>
        <dbReference type="EMBL" id="QJG66979.1"/>
    </source>
</evidence>
<dbReference type="NCBIfam" id="TIGR00017">
    <property type="entry name" value="cmk"/>
    <property type="match status" value="1"/>
</dbReference>
<feature type="binding site" evidence="8">
    <location>
        <begin position="11"/>
        <end position="19"/>
    </location>
    <ligand>
        <name>ATP</name>
        <dbReference type="ChEBI" id="CHEBI:30616"/>
    </ligand>
</feature>
<dbReference type="GO" id="GO:0006220">
    <property type="term" value="P:pyrimidine nucleotide metabolic process"/>
    <property type="evidence" value="ECO:0007669"/>
    <property type="project" value="UniProtKB-UniRule"/>
</dbReference>
<protein>
    <recommendedName>
        <fullName evidence="8">Cytidylate kinase</fullName>
        <shortName evidence="8">CK</shortName>
        <ecNumber evidence="8">2.7.4.25</ecNumber>
    </recommendedName>
    <alternativeName>
        <fullName evidence="8">Cytidine monophosphate kinase</fullName>
        <shortName evidence="8">CMP kinase</shortName>
    </alternativeName>
</protein>
<evidence type="ECO:0000256" key="2">
    <source>
        <dbReference type="ARBA" id="ARBA00022679"/>
    </source>
</evidence>
<evidence type="ECO:0000256" key="7">
    <source>
        <dbReference type="ARBA" id="ARBA00048478"/>
    </source>
</evidence>
<evidence type="ECO:0000313" key="11">
    <source>
        <dbReference type="Proteomes" id="UP000501060"/>
    </source>
</evidence>
<comment type="subcellular location">
    <subcellularLocation>
        <location evidence="8">Cytoplasm</location>
    </subcellularLocation>
</comment>
<gene>
    <name evidence="8 10" type="primary">cmk</name>
    <name evidence="10" type="ORF">HGG69_01420</name>
</gene>
<dbReference type="EMBL" id="CP051481">
    <property type="protein sequence ID" value="QJG66979.1"/>
    <property type="molecule type" value="Genomic_DNA"/>
</dbReference>
<keyword evidence="2 8" id="KW-0808">Transferase</keyword>
<organism evidence="10 11">
    <name type="scientific">Mycoplasma phocoenae</name>
    <dbReference type="NCBI Taxonomy" id="754517"/>
    <lineage>
        <taxon>Bacteria</taxon>
        <taxon>Bacillati</taxon>
        <taxon>Mycoplasmatota</taxon>
        <taxon>Mollicutes</taxon>
        <taxon>Mycoplasmataceae</taxon>
        <taxon>Mycoplasma</taxon>
    </lineage>
</organism>
<keyword evidence="4 8" id="KW-0418">Kinase</keyword>
<evidence type="ECO:0000256" key="6">
    <source>
        <dbReference type="ARBA" id="ARBA00047615"/>
    </source>
</evidence>
<feature type="domain" description="Cytidylate kinase" evidence="9">
    <location>
        <begin position="7"/>
        <end position="218"/>
    </location>
</feature>
<comment type="catalytic activity">
    <reaction evidence="6 8">
        <text>dCMP + ATP = dCDP + ADP</text>
        <dbReference type="Rhea" id="RHEA:25094"/>
        <dbReference type="ChEBI" id="CHEBI:30616"/>
        <dbReference type="ChEBI" id="CHEBI:57566"/>
        <dbReference type="ChEBI" id="CHEBI:58593"/>
        <dbReference type="ChEBI" id="CHEBI:456216"/>
        <dbReference type="EC" id="2.7.4.25"/>
    </reaction>
</comment>
<dbReference type="Proteomes" id="UP000501060">
    <property type="component" value="Chromosome"/>
</dbReference>
<dbReference type="GO" id="GO:0005524">
    <property type="term" value="F:ATP binding"/>
    <property type="evidence" value="ECO:0007669"/>
    <property type="project" value="UniProtKB-UniRule"/>
</dbReference>
<keyword evidence="3 8" id="KW-0547">Nucleotide-binding</keyword>
<proteinExistence type="inferred from homology"/>
<dbReference type="RefSeq" id="WP_169605030.1">
    <property type="nucleotide sequence ID" value="NZ_CP051481.1"/>
</dbReference>
<dbReference type="InterPro" id="IPR003136">
    <property type="entry name" value="Cytidylate_kin"/>
</dbReference>
<dbReference type="EC" id="2.7.4.25" evidence="8"/>